<feature type="coiled-coil region" evidence="3">
    <location>
        <begin position="4"/>
        <end position="31"/>
    </location>
</feature>
<comment type="similarity">
    <text evidence="2">Belongs to the YbaB/EbfC family.</text>
</comment>
<dbReference type="SUPFAM" id="SSF82607">
    <property type="entry name" value="YbaB-like"/>
    <property type="match status" value="1"/>
</dbReference>
<dbReference type="EMBL" id="BBVC01000079">
    <property type="protein sequence ID" value="GAO98690.1"/>
    <property type="molecule type" value="Genomic_DNA"/>
</dbReference>
<keyword evidence="3" id="KW-0175">Coiled coil</keyword>
<accession>A0A0K8MDR6</accession>
<dbReference type="InterPro" id="IPR036894">
    <property type="entry name" value="YbaB-like_sf"/>
</dbReference>
<keyword evidence="5" id="KW-1185">Reference proteome</keyword>
<reference evidence="4 5" key="1">
    <citation type="submission" date="2015-03" db="EMBL/GenBank/DDBJ databases">
        <title>Caedibacter varicaedens, whole genome shotgun sequence.</title>
        <authorList>
            <person name="Suzuki H."/>
            <person name="Dapper A.L."/>
            <person name="Gibson A.K."/>
            <person name="Jackson C."/>
            <person name="Lee H."/>
            <person name="Pejaver V.R."/>
            <person name="Doak T."/>
            <person name="Lynch M."/>
        </authorList>
    </citation>
    <scope>NUCLEOTIDE SEQUENCE [LARGE SCALE GENOMIC DNA]</scope>
</reference>
<evidence type="ECO:0000313" key="4">
    <source>
        <dbReference type="EMBL" id="GAO98690.1"/>
    </source>
</evidence>
<dbReference type="AlphaFoldDB" id="A0A0K8MDR6"/>
<dbReference type="Gene3D" id="3.30.1310.10">
    <property type="entry name" value="Nucleoid-associated protein YbaB-like domain"/>
    <property type="match status" value="1"/>
</dbReference>
<dbReference type="GO" id="GO:0005829">
    <property type="term" value="C:cytosol"/>
    <property type="evidence" value="ECO:0007669"/>
    <property type="project" value="TreeGrafter"/>
</dbReference>
<dbReference type="Pfam" id="PF02575">
    <property type="entry name" value="YbaB_DNA_bd"/>
    <property type="match status" value="1"/>
</dbReference>
<name>A0A0K8MDR6_9PROT</name>
<dbReference type="PIRSF" id="PIRSF004555">
    <property type="entry name" value="UCP004555"/>
    <property type="match status" value="1"/>
</dbReference>
<evidence type="ECO:0000256" key="1">
    <source>
        <dbReference type="ARBA" id="ARBA00023125"/>
    </source>
</evidence>
<comment type="subcellular location">
    <subcellularLocation>
        <location evidence="2">Cytoplasm</location>
        <location evidence="2">Nucleoid</location>
    </subcellularLocation>
</comment>
<comment type="caution">
    <text evidence="4">The sequence shown here is derived from an EMBL/GenBank/DDBJ whole genome shotgun (WGS) entry which is preliminary data.</text>
</comment>
<dbReference type="STRING" id="1629334.Cva_01355"/>
<comment type="subunit">
    <text evidence="2">Homodimer.</text>
</comment>
<gene>
    <name evidence="4" type="ORF">Cva_01355</name>
</gene>
<dbReference type="HAMAP" id="MF_00274">
    <property type="entry name" value="DNA_YbaB_EbfC"/>
    <property type="match status" value="1"/>
</dbReference>
<keyword evidence="2" id="KW-0963">Cytoplasm</keyword>
<dbReference type="NCBIfam" id="TIGR00103">
    <property type="entry name" value="DNA_YbaB_EbfC"/>
    <property type="match status" value="1"/>
</dbReference>
<keyword evidence="1 2" id="KW-0238">DNA-binding</keyword>
<dbReference type="GO" id="GO:0003677">
    <property type="term" value="F:DNA binding"/>
    <property type="evidence" value="ECO:0007669"/>
    <property type="project" value="UniProtKB-UniRule"/>
</dbReference>
<evidence type="ECO:0000256" key="2">
    <source>
        <dbReference type="HAMAP-Rule" id="MF_00274"/>
    </source>
</evidence>
<organism evidence="4 5">
    <name type="scientific">Caedimonas varicaedens</name>
    <dbReference type="NCBI Taxonomy" id="1629334"/>
    <lineage>
        <taxon>Bacteria</taxon>
        <taxon>Pseudomonadati</taxon>
        <taxon>Pseudomonadota</taxon>
        <taxon>Alphaproteobacteria</taxon>
        <taxon>Holosporales</taxon>
        <taxon>Caedimonadaceae</taxon>
        <taxon>Caedimonas</taxon>
    </lineage>
</organism>
<sequence length="107" mass="11667">MKNIGQLMKQAQEMQAKMATMQEELANLTVEGHSGGSMITVTMNCKGEMRKIKIDPNLVNLEEIDILEDLIMAACNDAKAKAEARVSEEMAKITGGLKLPGGMQLPF</sequence>
<protein>
    <recommendedName>
        <fullName evidence="2">Nucleoid-associated protein Cva_01355</fullName>
    </recommendedName>
</protein>
<evidence type="ECO:0000256" key="3">
    <source>
        <dbReference type="SAM" id="Coils"/>
    </source>
</evidence>
<dbReference type="GO" id="GO:0043590">
    <property type="term" value="C:bacterial nucleoid"/>
    <property type="evidence" value="ECO:0007669"/>
    <property type="project" value="UniProtKB-UniRule"/>
</dbReference>
<dbReference type="OrthoDB" id="9803080at2"/>
<proteinExistence type="inferred from homology"/>
<dbReference type="PANTHER" id="PTHR33449:SF1">
    <property type="entry name" value="NUCLEOID-ASSOCIATED PROTEIN YBAB"/>
    <property type="match status" value="1"/>
</dbReference>
<evidence type="ECO:0000313" key="5">
    <source>
        <dbReference type="Proteomes" id="UP000036771"/>
    </source>
</evidence>
<comment type="function">
    <text evidence="2">Binds to DNA and alters its conformation. May be involved in regulation of gene expression, nucleoid organization and DNA protection.</text>
</comment>
<dbReference type="InterPro" id="IPR004401">
    <property type="entry name" value="YbaB/EbfC"/>
</dbReference>
<dbReference type="PANTHER" id="PTHR33449">
    <property type="entry name" value="NUCLEOID-ASSOCIATED PROTEIN YBAB"/>
    <property type="match status" value="1"/>
</dbReference>
<dbReference type="Proteomes" id="UP000036771">
    <property type="component" value="Unassembled WGS sequence"/>
</dbReference>